<sequence length="222" mass="25618">MLYIRNKLLQEQQLVVKYNKPGCPSFLQTHSNLLDYIHDSIEFGATENKRKRKIVKVRTINYLVDDVRNIYSEYVARFTINNYLQSSCSNLIVAKTYHYPANIMVSSVSRTDNNNYSDEHYCLVSIKDDKAKVPFGITAVRRTFRVLQTIREPVMVSNYNFLVDVQQKLILSVYLIISPNDTNVMLHNSQLSIFIHSQYGVDTSSATYMQDLDSLVKKQPSG</sequence>
<proteinExistence type="predicted"/>
<dbReference type="AlphaFoldDB" id="A0A9N9IW61"/>
<evidence type="ECO:0000313" key="2">
    <source>
        <dbReference type="Proteomes" id="UP000789759"/>
    </source>
</evidence>
<protein>
    <submittedName>
        <fullName evidence="1">23067_t:CDS:1</fullName>
    </submittedName>
</protein>
<organism evidence="1 2">
    <name type="scientific">Cetraspora pellucida</name>
    <dbReference type="NCBI Taxonomy" id="1433469"/>
    <lineage>
        <taxon>Eukaryota</taxon>
        <taxon>Fungi</taxon>
        <taxon>Fungi incertae sedis</taxon>
        <taxon>Mucoromycota</taxon>
        <taxon>Glomeromycotina</taxon>
        <taxon>Glomeromycetes</taxon>
        <taxon>Diversisporales</taxon>
        <taxon>Gigasporaceae</taxon>
        <taxon>Cetraspora</taxon>
    </lineage>
</organism>
<accession>A0A9N9IW61</accession>
<dbReference type="EMBL" id="CAJVQA010018171">
    <property type="protein sequence ID" value="CAG8752494.1"/>
    <property type="molecule type" value="Genomic_DNA"/>
</dbReference>
<dbReference type="OrthoDB" id="2410764at2759"/>
<comment type="caution">
    <text evidence="1">The sequence shown here is derived from an EMBL/GenBank/DDBJ whole genome shotgun (WGS) entry which is preliminary data.</text>
</comment>
<feature type="non-terminal residue" evidence="1">
    <location>
        <position position="222"/>
    </location>
</feature>
<evidence type="ECO:0000313" key="1">
    <source>
        <dbReference type="EMBL" id="CAG8752494.1"/>
    </source>
</evidence>
<reference evidence="1" key="1">
    <citation type="submission" date="2021-06" db="EMBL/GenBank/DDBJ databases">
        <authorList>
            <person name="Kallberg Y."/>
            <person name="Tangrot J."/>
            <person name="Rosling A."/>
        </authorList>
    </citation>
    <scope>NUCLEOTIDE SEQUENCE</scope>
    <source>
        <strain evidence="1">FL966</strain>
    </source>
</reference>
<dbReference type="Proteomes" id="UP000789759">
    <property type="component" value="Unassembled WGS sequence"/>
</dbReference>
<gene>
    <name evidence="1" type="ORF">CPELLU_LOCUS14792</name>
</gene>
<keyword evidence="2" id="KW-1185">Reference proteome</keyword>
<name>A0A9N9IW61_9GLOM</name>